<name>H0HVQ8_9HYPH</name>
<dbReference type="GO" id="GO:0003677">
    <property type="term" value="F:DNA binding"/>
    <property type="evidence" value="ECO:0007669"/>
    <property type="project" value="InterPro"/>
</dbReference>
<dbReference type="GO" id="GO:0006355">
    <property type="term" value="P:regulation of DNA-templated transcription"/>
    <property type="evidence" value="ECO:0007669"/>
    <property type="project" value="InterPro"/>
</dbReference>
<evidence type="ECO:0000313" key="2">
    <source>
        <dbReference type="EMBL" id="EHK55180.1"/>
    </source>
</evidence>
<evidence type="ECO:0000313" key="3">
    <source>
        <dbReference type="Proteomes" id="UP000003250"/>
    </source>
</evidence>
<reference evidence="2 3" key="1">
    <citation type="journal article" date="2012" name="J. Bacteriol.">
        <title>Draft Genome Sequence of Mesorhizobium alhagi CCNWXJ12-2T, a Novel Salt-Resistant Species Isolated from the Desert of Northwestern China.</title>
        <authorList>
            <person name="Zhou M."/>
            <person name="Chen W."/>
            <person name="Chen H."/>
            <person name="Wei G."/>
        </authorList>
    </citation>
    <scope>NUCLEOTIDE SEQUENCE [LARGE SCALE GENOMIC DNA]</scope>
    <source>
        <strain evidence="2 3">CCNWXJ12-2</strain>
    </source>
</reference>
<dbReference type="EMBL" id="AHAM01000175">
    <property type="protein sequence ID" value="EHK55180.1"/>
    <property type="molecule type" value="Genomic_DNA"/>
</dbReference>
<protein>
    <submittedName>
        <fullName evidence="2">LuxR family transcriptional regulator</fullName>
    </submittedName>
</protein>
<dbReference type="PATRIC" id="fig|1107882.3.peg.4164"/>
<sequence length="364" mass="40354">MLHRLYEAALEPELWSSTVNAVADMIEAESTHLMVLDTTTGAEPLGLLERQDPAAHREYLDHYFADDVRVPRLTAATPGRIIRDQDVWTEEERLASPLFHEYQRAHKLYEITGAKLGLEGHLTWLGFSRNTKTPFQRDDIDFIRLLLPHFRQAVRIAVELGGHRSRTNLLGNLWSASGRAVLILTPDGRIAFANGEAEAMALRRIIRLVSNRLSFRDSALNDLLGRHLAALRGGLAPPAAVAAGLTVSPDGEQTGVRFLPLNEGHDMAGGYACLLVILTPLSLQQGPTNIEISHFASLFGLSPSEEFVLAAVSAGRDLSLHARQRGIKVDTARQQLKAVLAKTNCRTQKDLVRLVERFCFLQLR</sequence>
<keyword evidence="3" id="KW-1185">Reference proteome</keyword>
<feature type="domain" description="HTH luxR-type" evidence="1">
    <location>
        <begin position="298"/>
        <end position="355"/>
    </location>
</feature>
<dbReference type="SUPFAM" id="SSF46894">
    <property type="entry name" value="C-terminal effector domain of the bipartite response regulators"/>
    <property type="match status" value="1"/>
</dbReference>
<dbReference type="InterPro" id="IPR036388">
    <property type="entry name" value="WH-like_DNA-bd_sf"/>
</dbReference>
<dbReference type="RefSeq" id="WP_008837866.1">
    <property type="nucleotide sequence ID" value="NZ_AHAM01000175.1"/>
</dbReference>
<dbReference type="OrthoDB" id="5497412at2"/>
<dbReference type="InterPro" id="IPR000792">
    <property type="entry name" value="Tscrpt_reg_LuxR_C"/>
</dbReference>
<gene>
    <name evidence="2" type="ORF">MAXJ12_21329</name>
</gene>
<organism evidence="2 3">
    <name type="scientific">Mesorhizobium alhagi CCNWXJ12-2</name>
    <dbReference type="NCBI Taxonomy" id="1107882"/>
    <lineage>
        <taxon>Bacteria</taxon>
        <taxon>Pseudomonadati</taxon>
        <taxon>Pseudomonadota</taxon>
        <taxon>Alphaproteobacteria</taxon>
        <taxon>Hyphomicrobiales</taxon>
        <taxon>Phyllobacteriaceae</taxon>
        <taxon>Allomesorhizobium</taxon>
    </lineage>
</organism>
<evidence type="ECO:0000259" key="1">
    <source>
        <dbReference type="SMART" id="SM00421"/>
    </source>
</evidence>
<dbReference type="AlphaFoldDB" id="H0HVQ8"/>
<dbReference type="SMART" id="SM00421">
    <property type="entry name" value="HTH_LUXR"/>
    <property type="match status" value="1"/>
</dbReference>
<dbReference type="InterPro" id="IPR016032">
    <property type="entry name" value="Sig_transdc_resp-reg_C-effctor"/>
</dbReference>
<accession>H0HVQ8</accession>
<dbReference type="Gene3D" id="1.10.10.10">
    <property type="entry name" value="Winged helix-like DNA-binding domain superfamily/Winged helix DNA-binding domain"/>
    <property type="match status" value="1"/>
</dbReference>
<dbReference type="Proteomes" id="UP000003250">
    <property type="component" value="Unassembled WGS sequence"/>
</dbReference>
<proteinExistence type="predicted"/>